<proteinExistence type="predicted"/>
<organism evidence="2 3">
    <name type="scientific">Pyronema omphalodes (strain CBS 100304)</name>
    <name type="common">Pyronema confluens</name>
    <dbReference type="NCBI Taxonomy" id="1076935"/>
    <lineage>
        <taxon>Eukaryota</taxon>
        <taxon>Fungi</taxon>
        <taxon>Dikarya</taxon>
        <taxon>Ascomycota</taxon>
        <taxon>Pezizomycotina</taxon>
        <taxon>Pezizomycetes</taxon>
        <taxon>Pezizales</taxon>
        <taxon>Pyronemataceae</taxon>
        <taxon>Pyronema</taxon>
    </lineage>
</organism>
<reference evidence="2 3" key="1">
    <citation type="journal article" date="2013" name="PLoS Genet.">
        <title>The genome and development-dependent transcriptomes of Pyronema confluens: a window into fungal evolution.</title>
        <authorList>
            <person name="Traeger S."/>
            <person name="Altegoer F."/>
            <person name="Freitag M."/>
            <person name="Gabaldon T."/>
            <person name="Kempken F."/>
            <person name="Kumar A."/>
            <person name="Marcet-Houben M."/>
            <person name="Poggeler S."/>
            <person name="Stajich J.E."/>
            <person name="Nowrousian M."/>
        </authorList>
    </citation>
    <scope>NUCLEOTIDE SEQUENCE [LARGE SCALE GENOMIC DNA]</scope>
    <source>
        <strain evidence="3">CBS 100304</strain>
        <tissue evidence="2">Vegetative mycelium</tissue>
    </source>
</reference>
<keyword evidence="3" id="KW-1185">Reference proteome</keyword>
<dbReference type="AlphaFoldDB" id="U4L008"/>
<dbReference type="EMBL" id="HF935408">
    <property type="protein sequence ID" value="CCX08284.1"/>
    <property type="molecule type" value="Genomic_DNA"/>
</dbReference>
<feature type="compositionally biased region" description="Acidic residues" evidence="1">
    <location>
        <begin position="13"/>
        <end position="25"/>
    </location>
</feature>
<sequence length="199" mass="22207">MAPSAIVQVGQISDDEAPNADDSGDEYYNSPEDSAYQAEDGKESEEEENVEITSESSGFLGQSPRQYAELLAAGVVTNGELIIPAPHDDESDTHHPGFIDDNYGKELRTIETEYKLPQDDDPPQDWFLDNQGPASIELELYGMGLQEGSWDDFLFEQLPPEVSHSINNYNTQGNYIEPNVQHQALFFDNQIQYASRKGL</sequence>
<dbReference type="Proteomes" id="UP000018144">
    <property type="component" value="Unassembled WGS sequence"/>
</dbReference>
<evidence type="ECO:0000313" key="2">
    <source>
        <dbReference type="EMBL" id="CCX08284.1"/>
    </source>
</evidence>
<evidence type="ECO:0000256" key="1">
    <source>
        <dbReference type="SAM" id="MobiDB-lite"/>
    </source>
</evidence>
<name>U4L008_PYROM</name>
<accession>U4L008</accession>
<evidence type="ECO:0000313" key="3">
    <source>
        <dbReference type="Proteomes" id="UP000018144"/>
    </source>
</evidence>
<protein>
    <submittedName>
        <fullName evidence="2">Uncharacterized protein</fullName>
    </submittedName>
</protein>
<gene>
    <name evidence="2" type="ORF">PCON_07877</name>
</gene>
<feature type="region of interest" description="Disordered" evidence="1">
    <location>
        <begin position="1"/>
        <end position="61"/>
    </location>
</feature>